<feature type="domain" description="Protein kinase" evidence="1">
    <location>
        <begin position="1"/>
        <end position="129"/>
    </location>
</feature>
<name>A0A5J4TPF8_9EUKA</name>
<dbReference type="InterPro" id="IPR011009">
    <property type="entry name" value="Kinase-like_dom_sf"/>
</dbReference>
<accession>A0A5J4TPF8</accession>
<reference evidence="2 3" key="1">
    <citation type="submission" date="2019-03" db="EMBL/GenBank/DDBJ databases">
        <title>Single cell metagenomics reveals metabolic interactions within the superorganism composed of flagellate Streblomastix strix and complex community of Bacteroidetes bacteria on its surface.</title>
        <authorList>
            <person name="Treitli S.C."/>
            <person name="Kolisko M."/>
            <person name="Husnik F."/>
            <person name="Keeling P."/>
            <person name="Hampl V."/>
        </authorList>
    </citation>
    <scope>NUCLEOTIDE SEQUENCE [LARGE SCALE GENOMIC DNA]</scope>
    <source>
        <strain evidence="2">ST1C</strain>
    </source>
</reference>
<dbReference type="GO" id="GO:0005737">
    <property type="term" value="C:cytoplasm"/>
    <property type="evidence" value="ECO:0007669"/>
    <property type="project" value="TreeGrafter"/>
</dbReference>
<feature type="non-terminal residue" evidence="2">
    <location>
        <position position="1"/>
    </location>
</feature>
<dbReference type="PANTHER" id="PTHR24348">
    <property type="entry name" value="SERINE/THREONINE-PROTEIN KINASE UNC-51-RELATED"/>
    <property type="match status" value="1"/>
</dbReference>
<dbReference type="PROSITE" id="PS50011">
    <property type="entry name" value="PROTEIN_KINASE_DOM"/>
    <property type="match status" value="1"/>
</dbReference>
<dbReference type="GO" id="GO:0010506">
    <property type="term" value="P:regulation of autophagy"/>
    <property type="evidence" value="ECO:0007669"/>
    <property type="project" value="InterPro"/>
</dbReference>
<protein>
    <recommendedName>
        <fullName evidence="1">Protein kinase domain-containing protein</fullName>
    </recommendedName>
</protein>
<proteinExistence type="predicted"/>
<comment type="caution">
    <text evidence="2">The sequence shown here is derived from an EMBL/GenBank/DDBJ whole genome shotgun (WGS) entry which is preliminary data.</text>
</comment>
<evidence type="ECO:0000313" key="2">
    <source>
        <dbReference type="EMBL" id="KAA6359291.1"/>
    </source>
</evidence>
<dbReference type="AlphaFoldDB" id="A0A5J4TPF8"/>
<evidence type="ECO:0000313" key="3">
    <source>
        <dbReference type="Proteomes" id="UP000324800"/>
    </source>
</evidence>
<gene>
    <name evidence="2" type="ORF">EZS28_045182</name>
</gene>
<dbReference type="SMART" id="SM00220">
    <property type="entry name" value="S_TKc"/>
    <property type="match status" value="1"/>
</dbReference>
<organism evidence="2 3">
    <name type="scientific">Streblomastix strix</name>
    <dbReference type="NCBI Taxonomy" id="222440"/>
    <lineage>
        <taxon>Eukaryota</taxon>
        <taxon>Metamonada</taxon>
        <taxon>Preaxostyla</taxon>
        <taxon>Oxymonadida</taxon>
        <taxon>Streblomastigidae</taxon>
        <taxon>Streblomastix</taxon>
    </lineage>
</organism>
<dbReference type="Pfam" id="PF00069">
    <property type="entry name" value="Pkinase"/>
    <property type="match status" value="1"/>
</dbReference>
<dbReference type="InterPro" id="IPR045269">
    <property type="entry name" value="Atg1-like"/>
</dbReference>
<dbReference type="Proteomes" id="UP000324800">
    <property type="component" value="Unassembled WGS sequence"/>
</dbReference>
<dbReference type="GO" id="GO:0004674">
    <property type="term" value="F:protein serine/threonine kinase activity"/>
    <property type="evidence" value="ECO:0007669"/>
    <property type="project" value="InterPro"/>
</dbReference>
<dbReference type="SUPFAM" id="SSF56112">
    <property type="entry name" value="Protein kinase-like (PK-like)"/>
    <property type="match status" value="1"/>
</dbReference>
<evidence type="ECO:0000259" key="1">
    <source>
        <dbReference type="PROSITE" id="PS50011"/>
    </source>
</evidence>
<dbReference type="EMBL" id="SNRW01028610">
    <property type="protein sequence ID" value="KAA6359291.1"/>
    <property type="molecule type" value="Genomic_DNA"/>
</dbReference>
<dbReference type="InterPro" id="IPR000719">
    <property type="entry name" value="Prot_kinase_dom"/>
</dbReference>
<dbReference type="GO" id="GO:0005524">
    <property type="term" value="F:ATP binding"/>
    <property type="evidence" value="ECO:0007669"/>
    <property type="project" value="InterPro"/>
</dbReference>
<dbReference type="Gene3D" id="1.10.510.10">
    <property type="entry name" value="Transferase(Phosphotransferase) domain 1"/>
    <property type="match status" value="1"/>
</dbReference>
<sequence length="224" mass="25266">KGQNILLHSPPGSGRIIVKIADFGLIKVQKQPLQSTKITIAGTFPYMPPEMIMGNDDEKVFADANIDVWSSGIILHQLVYHNFPFMFNKTLERPPEVKNDILWDLLTKMLTFDRNDRISASDALKHEFFTGEQALKEISQEIQNLAIAAVTVKEQGDQSITQYDTNTLFIVPESQIKQILSIAPEIDNAQINSQLIKPTPLIQTPKQQITSLQKEKYQTNVGYS</sequence>